<proteinExistence type="predicted"/>
<dbReference type="EMBL" id="LAZR01015294">
    <property type="protein sequence ID" value="KKM13806.1"/>
    <property type="molecule type" value="Genomic_DNA"/>
</dbReference>
<dbReference type="AlphaFoldDB" id="A0A0F9HEF0"/>
<dbReference type="SUPFAM" id="SSF47794">
    <property type="entry name" value="Rad51 N-terminal domain-like"/>
    <property type="match status" value="1"/>
</dbReference>
<evidence type="ECO:0000259" key="2">
    <source>
        <dbReference type="Pfam" id="PF14229"/>
    </source>
</evidence>
<protein>
    <recommendedName>
        <fullName evidence="2">DUF4332 domain-containing protein</fullName>
    </recommendedName>
</protein>
<feature type="compositionally biased region" description="Basic and acidic residues" evidence="1">
    <location>
        <begin position="122"/>
        <end position="135"/>
    </location>
</feature>
<dbReference type="InterPro" id="IPR025567">
    <property type="entry name" value="DUF4332"/>
</dbReference>
<dbReference type="GO" id="GO:0000166">
    <property type="term" value="F:nucleotide binding"/>
    <property type="evidence" value="ECO:0007669"/>
    <property type="project" value="InterPro"/>
</dbReference>
<reference evidence="3" key="1">
    <citation type="journal article" date="2015" name="Nature">
        <title>Complex archaea that bridge the gap between prokaryotes and eukaryotes.</title>
        <authorList>
            <person name="Spang A."/>
            <person name="Saw J.H."/>
            <person name="Jorgensen S.L."/>
            <person name="Zaremba-Niedzwiedzka K."/>
            <person name="Martijn J."/>
            <person name="Lind A.E."/>
            <person name="van Eijk R."/>
            <person name="Schleper C."/>
            <person name="Guy L."/>
            <person name="Ettema T.J."/>
        </authorList>
    </citation>
    <scope>NUCLEOTIDE SEQUENCE</scope>
</reference>
<gene>
    <name evidence="3" type="ORF">LCGC14_1712460</name>
</gene>
<dbReference type="Gene3D" id="1.10.150.20">
    <property type="entry name" value="5' to 3' exonuclease, C-terminal subdomain"/>
    <property type="match status" value="2"/>
</dbReference>
<accession>A0A0F9HEF0</accession>
<dbReference type="SUPFAM" id="SSF55486">
    <property type="entry name" value="Metalloproteases ('zincins'), catalytic domain"/>
    <property type="match status" value="1"/>
</dbReference>
<feature type="domain" description="DUF4332" evidence="2">
    <location>
        <begin position="10"/>
        <end position="125"/>
    </location>
</feature>
<comment type="caution">
    <text evidence="3">The sequence shown here is derived from an EMBL/GenBank/DDBJ whole genome shotgun (WGS) entry which is preliminary data.</text>
</comment>
<dbReference type="InterPro" id="IPR010995">
    <property type="entry name" value="DNA_repair_Rad51/TF_NusA_a-hlx"/>
</dbReference>
<evidence type="ECO:0000256" key="1">
    <source>
        <dbReference type="SAM" id="MobiDB-lite"/>
    </source>
</evidence>
<sequence>MKLIEIIGLESNHAKKLEKEGIFSVEDLIPLSSYDIKKLAKKTGISAKLIDTWQEHADLMRIEGVTPEYANILNLSGVNSVKQLARRSPKSLLENIVKLNEEQPDLITKVPTLKQVKEWISKAKNDGNGEGDPTKSPKTPKTPKKKTSTKGSKVRVWEQDPTVSAPNLSYIHTPIQDGPKDDDINILGLKIAKSDKNNDFLFDNVKNPEKFDAVHTFTVIRQVLTMYNRAILKQNENYSGFQWQWGNAPIKVHPYAEYGANAYYSRDERALKFFYFNPNNDQSKPMVYTCRSFDIVAHETGHAFLDALCPEFLVSWHPETGGLHESFGDLTSIFMLLAQLDICDAIVAESKADLHNKTFFPVIGEEFGEAIFGKPTGLRNADNDLKMSEVSTEVHEISQVFTGAVYDILAYMFDSHLDLDRYDPAETLFRIGYHVALLIINALY</sequence>
<evidence type="ECO:0000313" key="3">
    <source>
        <dbReference type="EMBL" id="KKM13806.1"/>
    </source>
</evidence>
<feature type="region of interest" description="Disordered" evidence="1">
    <location>
        <begin position="122"/>
        <end position="155"/>
    </location>
</feature>
<organism evidence="3">
    <name type="scientific">marine sediment metagenome</name>
    <dbReference type="NCBI Taxonomy" id="412755"/>
    <lineage>
        <taxon>unclassified sequences</taxon>
        <taxon>metagenomes</taxon>
        <taxon>ecological metagenomes</taxon>
    </lineage>
</organism>
<name>A0A0F9HEF0_9ZZZZ</name>
<feature type="non-terminal residue" evidence="3">
    <location>
        <position position="444"/>
    </location>
</feature>
<dbReference type="Gene3D" id="3.10.170.10">
    <property type="match status" value="1"/>
</dbReference>
<dbReference type="Pfam" id="PF14229">
    <property type="entry name" value="DUF4332"/>
    <property type="match status" value="1"/>
</dbReference>
<dbReference type="CDD" id="cd09598">
    <property type="entry name" value="M4_like"/>
    <property type="match status" value="1"/>
</dbReference>